<keyword evidence="3" id="KW-1185">Reference proteome</keyword>
<evidence type="ECO:0000313" key="2">
    <source>
        <dbReference type="EMBL" id="GIN61214.1"/>
    </source>
</evidence>
<name>A0A919WGB5_9BACI</name>
<reference evidence="2" key="1">
    <citation type="submission" date="2021-03" db="EMBL/GenBank/DDBJ databases">
        <title>Antimicrobial resistance genes in bacteria isolated from Japanese honey, and their potential for conferring macrolide and lincosamide resistance in the American foulbrood pathogen Paenibacillus larvae.</title>
        <authorList>
            <person name="Okamoto M."/>
            <person name="Kumagai M."/>
            <person name="Kanamori H."/>
            <person name="Takamatsu D."/>
        </authorList>
    </citation>
    <scope>NUCLEOTIDE SEQUENCE</scope>
    <source>
        <strain evidence="2">J27TS8</strain>
    </source>
</reference>
<accession>A0A919WGB5</accession>
<proteinExistence type="predicted"/>
<feature type="transmembrane region" description="Helical" evidence="1">
    <location>
        <begin position="12"/>
        <end position="31"/>
    </location>
</feature>
<feature type="transmembrane region" description="Helical" evidence="1">
    <location>
        <begin position="51"/>
        <end position="71"/>
    </location>
</feature>
<keyword evidence="1" id="KW-1133">Transmembrane helix</keyword>
<organism evidence="2 3">
    <name type="scientific">Robertmurraya siralis</name>
    <dbReference type="NCBI Taxonomy" id="77777"/>
    <lineage>
        <taxon>Bacteria</taxon>
        <taxon>Bacillati</taxon>
        <taxon>Bacillota</taxon>
        <taxon>Bacilli</taxon>
        <taxon>Bacillales</taxon>
        <taxon>Bacillaceae</taxon>
        <taxon>Robertmurraya</taxon>
    </lineage>
</organism>
<evidence type="ECO:0000256" key="1">
    <source>
        <dbReference type="SAM" id="Phobius"/>
    </source>
</evidence>
<dbReference type="EMBL" id="BORC01000002">
    <property type="protein sequence ID" value="GIN61214.1"/>
    <property type="molecule type" value="Genomic_DNA"/>
</dbReference>
<protein>
    <submittedName>
        <fullName evidence="2">Uncharacterized protein</fullName>
    </submittedName>
</protein>
<keyword evidence="1" id="KW-0812">Transmembrane</keyword>
<evidence type="ECO:0000313" key="3">
    <source>
        <dbReference type="Proteomes" id="UP000682111"/>
    </source>
</evidence>
<gene>
    <name evidence="2" type="ORF">J27TS8_12070</name>
</gene>
<dbReference type="Proteomes" id="UP000682111">
    <property type="component" value="Unassembled WGS sequence"/>
</dbReference>
<comment type="caution">
    <text evidence="2">The sequence shown here is derived from an EMBL/GenBank/DDBJ whole genome shotgun (WGS) entry which is preliminary data.</text>
</comment>
<dbReference type="AlphaFoldDB" id="A0A919WGB5"/>
<keyword evidence="1" id="KW-0472">Membrane</keyword>
<sequence length="77" mass="8475">MNMIASFVKDNPIEYPTIMIAISLIALGQYNFNPKLEAIKTAVIEPSSHGIGIWIKYAITPPVMAIINVFIKTNGKV</sequence>